<reference evidence="1" key="2">
    <citation type="submission" date="2019-01" db="EMBL/GenBank/DDBJ databases">
        <authorList>
            <person name="Pang Y."/>
            <person name="Liu B."/>
            <person name="Guo X."/>
        </authorList>
    </citation>
    <scope>NUCLEOTIDE SEQUENCE</scope>
    <source>
        <strain evidence="1">G2854</strain>
    </source>
</reference>
<dbReference type="EMBL" id="MK482100">
    <property type="protein sequence ID" value="QFC18455.1"/>
    <property type="molecule type" value="Genomic_DNA"/>
</dbReference>
<accession>A0A5P4S707</accession>
<dbReference type="Pfam" id="PF02348">
    <property type="entry name" value="CTP_transf_3"/>
    <property type="match status" value="1"/>
</dbReference>
<dbReference type="PANTHER" id="PTHR21485">
    <property type="entry name" value="HAD SUPERFAMILY MEMBERS CMAS AND KDSC"/>
    <property type="match status" value="1"/>
</dbReference>
<dbReference type="InterPro" id="IPR029044">
    <property type="entry name" value="Nucleotide-diphossugar_trans"/>
</dbReference>
<gene>
    <name evidence="1" type="primary">neuA</name>
</gene>
<sequence length="233" mass="26060">MLDSKKVIAVIPARGGSKRLPGKNTKQLGGKPLIAWSIEAAKKSKYIDRVIISTDCEDIAEVARRYDGDVPFLRPQELAGDTAGTNGVILHVLDQIDESFGYVVLLQPTSPLRSTEDIDQLLESFDEKTEGVVSVCPCEHSPLWANTLPEDKTMGHFFPESVIGKRSQDLPEYYRLNGSIYAFKVDSFVENKGIFYSDKVKAHRMPIERSVDIDTIVDFHIAEVMLENMDNLN</sequence>
<keyword evidence="1" id="KW-0808">Transferase</keyword>
<dbReference type="InterPro" id="IPR050793">
    <property type="entry name" value="CMP-NeuNAc_synthase"/>
</dbReference>
<dbReference type="CDD" id="cd02513">
    <property type="entry name" value="CMP-NeuAc_Synthase"/>
    <property type="match status" value="1"/>
</dbReference>
<dbReference type="AlphaFoldDB" id="A0A5P4S707"/>
<dbReference type="GO" id="GO:0008781">
    <property type="term" value="F:N-acylneuraminate cytidylyltransferase activity"/>
    <property type="evidence" value="ECO:0007669"/>
    <property type="project" value="TreeGrafter"/>
</dbReference>
<dbReference type="InterPro" id="IPR003329">
    <property type="entry name" value="Cytidylyl_trans"/>
</dbReference>
<evidence type="ECO:0000313" key="1">
    <source>
        <dbReference type="EMBL" id="QFC18048.1"/>
    </source>
</evidence>
<organism evidence="1">
    <name type="scientific">Vibrio parahaemolyticus</name>
    <dbReference type="NCBI Taxonomy" id="670"/>
    <lineage>
        <taxon>Bacteria</taxon>
        <taxon>Pseudomonadati</taxon>
        <taxon>Pseudomonadota</taxon>
        <taxon>Gammaproteobacteria</taxon>
        <taxon>Vibrionales</taxon>
        <taxon>Vibrionaceae</taxon>
        <taxon>Vibrio</taxon>
    </lineage>
</organism>
<dbReference type="RefSeq" id="WP_025520260.1">
    <property type="nucleotide sequence ID" value="NZ_CP010883.1"/>
</dbReference>
<name>A0A5P4S707_VIBPH</name>
<dbReference type="SUPFAM" id="SSF53448">
    <property type="entry name" value="Nucleotide-diphospho-sugar transferases"/>
    <property type="match status" value="1"/>
</dbReference>
<protein>
    <submittedName>
        <fullName evidence="1">Acylneuraminate cytidylyltransferase</fullName>
    </submittedName>
</protein>
<dbReference type="EMBL" id="MK463667">
    <property type="protein sequence ID" value="QFC18048.1"/>
    <property type="molecule type" value="Genomic_DNA"/>
</dbReference>
<dbReference type="Gene3D" id="3.90.550.10">
    <property type="entry name" value="Spore Coat Polysaccharide Biosynthesis Protein SpsA, Chain A"/>
    <property type="match status" value="1"/>
</dbReference>
<reference evidence="2" key="1">
    <citation type="journal article" date="2019" name="Int. J. Food Microbiol.">
        <title>Developing a novel molecular serotyping system based on capsular polysaccharide synthesis gene clusters of Vibrio parahaemolyticus.</title>
        <authorList>
            <person name="Pang Y."/>
            <person name="Guo X."/>
            <person name="Tian X."/>
            <person name="Liu F."/>
            <person name="Wang L."/>
            <person name="Wu J."/>
            <person name="Zhang S."/>
            <person name="Li S."/>
            <person name="Liu B."/>
        </authorList>
    </citation>
    <scope>NUCLEOTIDE SEQUENCE</scope>
    <source>
        <strain evidence="2">G2854</strain>
    </source>
</reference>
<proteinExistence type="predicted"/>
<evidence type="ECO:0000313" key="2">
    <source>
        <dbReference type="EMBL" id="QFC18455.1"/>
    </source>
</evidence>
<keyword evidence="1" id="KW-0548">Nucleotidyltransferase</keyword>
<dbReference type="PANTHER" id="PTHR21485:SF6">
    <property type="entry name" value="N-ACYLNEURAMINATE CYTIDYLYLTRANSFERASE-RELATED"/>
    <property type="match status" value="1"/>
</dbReference>